<feature type="domain" description="DUF5926" evidence="2">
    <location>
        <begin position="55"/>
        <end position="334"/>
    </location>
</feature>
<sequence length="334" mass="35482">MAKRSPARRPTGPTAVQDVPVVGPREPCPCGSGKRYKLCHGRAARAAATEIVRRPFEGLPGEADWVCLREVVPAATASLHVPAENLPAEKLADGHPADGHGGADVTLATILPLAWPGLHRADGERMLGLQSPGSSGDPSRDLAAALLAVLDLGPGEELAQRPDVTPATPRLQDLLDLSRPLDVRVHEGFGFWLPEGAEPEGVVGESMARADAAVVPTERLSTVEGAYWCRIGERTHLRWAMTEDEEPLLDALARLHAAGRDGLGEGTRYVGAFRSHGLVVPVWDLAHGAVADDVEEPAAALRDALDEALAVTDPLTLDERRARAGVVSRQVTLR</sequence>
<reference evidence="3 4" key="1">
    <citation type="journal article" date="2017" name="Int. J. Syst. Evol. Microbiol.">
        <title>Pseudokineococcus basanitobsidens sp. nov., isolated from volcanic rock.</title>
        <authorList>
            <person name="Lee D.W."/>
            <person name="Park M.Y."/>
            <person name="Kim J.J."/>
            <person name="Kim B.S."/>
        </authorList>
    </citation>
    <scope>NUCLEOTIDE SEQUENCE [LARGE SCALE GENOMIC DNA]</scope>
    <source>
        <strain evidence="3 4">DSM 103726</strain>
    </source>
</reference>
<evidence type="ECO:0000313" key="4">
    <source>
        <dbReference type="Proteomes" id="UP001387100"/>
    </source>
</evidence>
<dbReference type="InterPro" id="IPR045970">
    <property type="entry name" value="DUF5926"/>
</dbReference>
<name>A0ABU8RG20_9ACTN</name>
<keyword evidence="4" id="KW-1185">Reference proteome</keyword>
<gene>
    <name evidence="3" type="ORF">WDZ17_01595</name>
</gene>
<dbReference type="Gene3D" id="3.10.450.50">
    <property type="match status" value="1"/>
</dbReference>
<evidence type="ECO:0000313" key="3">
    <source>
        <dbReference type="EMBL" id="MEJ5943990.1"/>
    </source>
</evidence>
<evidence type="ECO:0000259" key="2">
    <source>
        <dbReference type="Pfam" id="PF19348"/>
    </source>
</evidence>
<proteinExistence type="predicted"/>
<dbReference type="EMBL" id="JBBIAA010000001">
    <property type="protein sequence ID" value="MEJ5943990.1"/>
    <property type="molecule type" value="Genomic_DNA"/>
</dbReference>
<feature type="region of interest" description="Disordered" evidence="1">
    <location>
        <begin position="1"/>
        <end position="24"/>
    </location>
</feature>
<organism evidence="3 4">
    <name type="scientific">Pseudokineococcus basanitobsidens</name>
    <dbReference type="NCBI Taxonomy" id="1926649"/>
    <lineage>
        <taxon>Bacteria</taxon>
        <taxon>Bacillati</taxon>
        <taxon>Actinomycetota</taxon>
        <taxon>Actinomycetes</taxon>
        <taxon>Kineosporiales</taxon>
        <taxon>Kineosporiaceae</taxon>
        <taxon>Pseudokineococcus</taxon>
    </lineage>
</organism>
<dbReference type="Pfam" id="PF19348">
    <property type="entry name" value="DUF5926"/>
    <property type="match status" value="1"/>
</dbReference>
<evidence type="ECO:0000256" key="1">
    <source>
        <dbReference type="SAM" id="MobiDB-lite"/>
    </source>
</evidence>
<comment type="caution">
    <text evidence="3">The sequence shown here is derived from an EMBL/GenBank/DDBJ whole genome shotgun (WGS) entry which is preliminary data.</text>
</comment>
<dbReference type="InterPro" id="IPR004027">
    <property type="entry name" value="SEC_C_motif"/>
</dbReference>
<accession>A0ABU8RG20</accession>
<dbReference type="SUPFAM" id="SSF103642">
    <property type="entry name" value="Sec-C motif"/>
    <property type="match status" value="1"/>
</dbReference>
<dbReference type="Proteomes" id="UP001387100">
    <property type="component" value="Unassembled WGS sequence"/>
</dbReference>
<dbReference type="Pfam" id="PF02810">
    <property type="entry name" value="SEC-C"/>
    <property type="match status" value="1"/>
</dbReference>
<protein>
    <submittedName>
        <fullName evidence="3">DUF5926 family protein</fullName>
    </submittedName>
</protein>
<dbReference type="RefSeq" id="WP_339573380.1">
    <property type="nucleotide sequence ID" value="NZ_JBBIAA010000001.1"/>
</dbReference>